<evidence type="ECO:0000313" key="1">
    <source>
        <dbReference type="EMBL" id="KAJ7754806.1"/>
    </source>
</evidence>
<protein>
    <submittedName>
        <fullName evidence="1">Uncharacterized protein</fullName>
    </submittedName>
</protein>
<dbReference type="AlphaFoldDB" id="A0AAD7J107"/>
<name>A0AAD7J107_9AGAR</name>
<keyword evidence="2" id="KW-1185">Reference proteome</keyword>
<dbReference type="Proteomes" id="UP001215598">
    <property type="component" value="Unassembled WGS sequence"/>
</dbReference>
<accession>A0AAD7J107</accession>
<proteinExistence type="predicted"/>
<sequence>MPAPGHARSSSAPPSSTPTLTGSVLALPYRMLYPVVTQGGDIRHAAGGEVQVPGLMLSSRDGYWHCMLVTFDEIEIEILPTHHAQQAAGRGAAFGADFWEPGGWEQLEPLTPAASVNGDRERDVTSIDASPLDVRESPPFACIKKHPPLLLCVVKSR</sequence>
<reference evidence="1" key="1">
    <citation type="submission" date="2023-03" db="EMBL/GenBank/DDBJ databases">
        <title>Massive genome expansion in bonnet fungi (Mycena s.s.) driven by repeated elements and novel gene families across ecological guilds.</title>
        <authorList>
            <consortium name="Lawrence Berkeley National Laboratory"/>
            <person name="Harder C.B."/>
            <person name="Miyauchi S."/>
            <person name="Viragh M."/>
            <person name="Kuo A."/>
            <person name="Thoen E."/>
            <person name="Andreopoulos B."/>
            <person name="Lu D."/>
            <person name="Skrede I."/>
            <person name="Drula E."/>
            <person name="Henrissat B."/>
            <person name="Morin E."/>
            <person name="Kohler A."/>
            <person name="Barry K."/>
            <person name="LaButti K."/>
            <person name="Morin E."/>
            <person name="Salamov A."/>
            <person name="Lipzen A."/>
            <person name="Mereny Z."/>
            <person name="Hegedus B."/>
            <person name="Baldrian P."/>
            <person name="Stursova M."/>
            <person name="Weitz H."/>
            <person name="Taylor A."/>
            <person name="Grigoriev I.V."/>
            <person name="Nagy L.G."/>
            <person name="Martin F."/>
            <person name="Kauserud H."/>
        </authorList>
    </citation>
    <scope>NUCLEOTIDE SEQUENCE</scope>
    <source>
        <strain evidence="1">CBHHK182m</strain>
    </source>
</reference>
<comment type="caution">
    <text evidence="1">The sequence shown here is derived from an EMBL/GenBank/DDBJ whole genome shotgun (WGS) entry which is preliminary data.</text>
</comment>
<gene>
    <name evidence="1" type="ORF">B0H16DRAFT_1886499</name>
</gene>
<evidence type="ECO:0000313" key="2">
    <source>
        <dbReference type="Proteomes" id="UP001215598"/>
    </source>
</evidence>
<dbReference type="EMBL" id="JARKIB010000051">
    <property type="protein sequence ID" value="KAJ7754806.1"/>
    <property type="molecule type" value="Genomic_DNA"/>
</dbReference>
<organism evidence="1 2">
    <name type="scientific">Mycena metata</name>
    <dbReference type="NCBI Taxonomy" id="1033252"/>
    <lineage>
        <taxon>Eukaryota</taxon>
        <taxon>Fungi</taxon>
        <taxon>Dikarya</taxon>
        <taxon>Basidiomycota</taxon>
        <taxon>Agaricomycotina</taxon>
        <taxon>Agaricomycetes</taxon>
        <taxon>Agaricomycetidae</taxon>
        <taxon>Agaricales</taxon>
        <taxon>Marasmiineae</taxon>
        <taxon>Mycenaceae</taxon>
        <taxon>Mycena</taxon>
    </lineage>
</organism>